<comment type="caution">
    <text evidence="2">The sequence shown here is derived from an EMBL/GenBank/DDBJ whole genome shotgun (WGS) entry which is preliminary data.</text>
</comment>
<gene>
    <name evidence="2" type="ORF">COCNU_04G007940</name>
</gene>
<proteinExistence type="predicted"/>
<evidence type="ECO:0000313" key="2">
    <source>
        <dbReference type="EMBL" id="KAG1338488.1"/>
    </source>
</evidence>
<accession>A0A8K0I6X8</accession>
<evidence type="ECO:0000313" key="3">
    <source>
        <dbReference type="Proteomes" id="UP000797356"/>
    </source>
</evidence>
<keyword evidence="1" id="KW-0732">Signal</keyword>
<dbReference type="AlphaFoldDB" id="A0A8K0I6X8"/>
<reference evidence="2" key="2">
    <citation type="submission" date="2019-07" db="EMBL/GenBank/DDBJ databases">
        <authorList>
            <person name="Yang Y."/>
            <person name="Bocs S."/>
            <person name="Baudouin L."/>
        </authorList>
    </citation>
    <scope>NUCLEOTIDE SEQUENCE</scope>
    <source>
        <tissue evidence="2">Spear leaf of Hainan Tall coconut</tissue>
    </source>
</reference>
<feature type="chain" id="PRO_5035478669" evidence="1">
    <location>
        <begin position="22"/>
        <end position="89"/>
    </location>
</feature>
<feature type="signal peptide" evidence="1">
    <location>
        <begin position="1"/>
        <end position="21"/>
    </location>
</feature>
<evidence type="ECO:0000256" key="1">
    <source>
        <dbReference type="SAM" id="SignalP"/>
    </source>
</evidence>
<sequence length="89" mass="9440">MGVALVTILIVLGLILPYNVAVVIGAISDTCFRVDGLNSSIKNEKTNGSKESEPVVEDDVTHQGAMAEDQCEDAGEDECKDACVLWNNG</sequence>
<reference evidence="2" key="1">
    <citation type="journal article" date="2017" name="Gigascience">
        <title>The genome draft of coconut (Cocos nucifera).</title>
        <authorList>
            <person name="Xiao Y."/>
            <person name="Xu P."/>
            <person name="Fan H."/>
            <person name="Baudouin L."/>
            <person name="Xia W."/>
            <person name="Bocs S."/>
            <person name="Xu J."/>
            <person name="Li Q."/>
            <person name="Guo A."/>
            <person name="Zhou L."/>
            <person name="Li J."/>
            <person name="Wu Y."/>
            <person name="Ma Z."/>
            <person name="Armero A."/>
            <person name="Issali A.E."/>
            <person name="Liu N."/>
            <person name="Peng M."/>
            <person name="Yang Y."/>
        </authorList>
    </citation>
    <scope>NUCLEOTIDE SEQUENCE</scope>
    <source>
        <tissue evidence="2">Spear leaf of Hainan Tall coconut</tissue>
    </source>
</reference>
<dbReference type="EMBL" id="CM017875">
    <property type="protein sequence ID" value="KAG1338488.1"/>
    <property type="molecule type" value="Genomic_DNA"/>
</dbReference>
<protein>
    <submittedName>
        <fullName evidence="2">Uncharacterized protein</fullName>
    </submittedName>
</protein>
<keyword evidence="3" id="KW-1185">Reference proteome</keyword>
<name>A0A8K0I6X8_COCNU</name>
<dbReference type="Proteomes" id="UP000797356">
    <property type="component" value="Chromosome 4"/>
</dbReference>
<organism evidence="2 3">
    <name type="scientific">Cocos nucifera</name>
    <name type="common">Coconut palm</name>
    <dbReference type="NCBI Taxonomy" id="13894"/>
    <lineage>
        <taxon>Eukaryota</taxon>
        <taxon>Viridiplantae</taxon>
        <taxon>Streptophyta</taxon>
        <taxon>Embryophyta</taxon>
        <taxon>Tracheophyta</taxon>
        <taxon>Spermatophyta</taxon>
        <taxon>Magnoliopsida</taxon>
        <taxon>Liliopsida</taxon>
        <taxon>Arecaceae</taxon>
        <taxon>Arecoideae</taxon>
        <taxon>Cocoseae</taxon>
        <taxon>Attaleinae</taxon>
        <taxon>Cocos</taxon>
    </lineage>
</organism>